<dbReference type="Pfam" id="PF00112">
    <property type="entry name" value="Peptidase_C1"/>
    <property type="match status" value="1"/>
</dbReference>
<evidence type="ECO:0000256" key="4">
    <source>
        <dbReference type="ARBA" id="ARBA00022801"/>
    </source>
</evidence>
<evidence type="ECO:0000256" key="5">
    <source>
        <dbReference type="ARBA" id="ARBA00022807"/>
    </source>
</evidence>
<proteinExistence type="inferred from homology"/>
<dbReference type="GO" id="GO:0005615">
    <property type="term" value="C:extracellular space"/>
    <property type="evidence" value="ECO:0000318"/>
    <property type="project" value="GO_Central"/>
</dbReference>
<gene>
    <name evidence="10" type="ORF">ZOSMA_14G01300</name>
</gene>
<dbReference type="Proteomes" id="UP000036987">
    <property type="component" value="Unassembled WGS sequence"/>
</dbReference>
<dbReference type="InterPro" id="IPR039417">
    <property type="entry name" value="Peptidase_C1A_papain-like"/>
</dbReference>
<evidence type="ECO:0000259" key="8">
    <source>
        <dbReference type="SMART" id="SM00645"/>
    </source>
</evidence>
<dbReference type="SMART" id="SM00848">
    <property type="entry name" value="Inhibitor_I29"/>
    <property type="match status" value="1"/>
</dbReference>
<dbReference type="PRINTS" id="PR00705">
    <property type="entry name" value="PAPAIN"/>
</dbReference>
<protein>
    <recommendedName>
        <fullName evidence="12">Cysteine proteinase</fullName>
    </recommendedName>
</protein>
<dbReference type="InterPro" id="IPR000169">
    <property type="entry name" value="Pept_cys_AS"/>
</dbReference>
<dbReference type="InterPro" id="IPR025660">
    <property type="entry name" value="Pept_his_AS"/>
</dbReference>
<feature type="transmembrane region" description="Helical" evidence="7">
    <location>
        <begin position="12"/>
        <end position="38"/>
    </location>
</feature>
<keyword evidence="7" id="KW-0812">Transmembrane</keyword>
<keyword evidence="5" id="KW-0788">Thiol protease</keyword>
<sequence length="368" mass="41422">MEAKKHNTYLSLYCLIFMTSKVTMSSSTIIFMFILFIMTTVVSSSSPNTTQESPIEKRYKKWLSRYGNHRPSNMRNMNLKSRFEIYKHNVQFIDKFNSENHSFTLIDNQFADMTNEEFKGTYLNHEMTGNRTQYCEEGRNMNYINTSQVPPPPVSIDWRNTGAVGPVKNQSTCGSCWAFSAVAAVEGLTYIKTGQFLSLSEQQLVDCDTTNSGCNGGLEPKAFEFIKKNGLSTSNDYPYMALDGLKCKSDLKVAAAIDGYECVEPNSEAQLLYVVATRPVSVSIEIEFCFFQLYDRGIYSCSKCGSHNNNHAVLIVGYGHDLLTGRDYWIIKNSYGQAWGEGGYMRMTRNACDGIGVCGITQMPSYPI</sequence>
<dbReference type="GO" id="GO:0051603">
    <property type="term" value="P:proteolysis involved in protein catabolic process"/>
    <property type="evidence" value="ECO:0000318"/>
    <property type="project" value="GO_Central"/>
</dbReference>
<evidence type="ECO:0000256" key="1">
    <source>
        <dbReference type="ARBA" id="ARBA00008455"/>
    </source>
</evidence>
<dbReference type="InterPro" id="IPR038765">
    <property type="entry name" value="Papain-like_cys_pep_sf"/>
</dbReference>
<dbReference type="InterPro" id="IPR000668">
    <property type="entry name" value="Peptidase_C1A_C"/>
</dbReference>
<dbReference type="SMART" id="SM00645">
    <property type="entry name" value="Pept_C1"/>
    <property type="match status" value="1"/>
</dbReference>
<keyword evidence="6" id="KW-1015">Disulfide bond</keyword>
<evidence type="ECO:0000313" key="11">
    <source>
        <dbReference type="Proteomes" id="UP000036987"/>
    </source>
</evidence>
<evidence type="ECO:0000259" key="9">
    <source>
        <dbReference type="SMART" id="SM00848"/>
    </source>
</evidence>
<dbReference type="OrthoDB" id="10253408at2759"/>
<dbReference type="FunFam" id="3.90.70.10:FF:000067">
    <property type="entry name" value="Senescence-specific cysteine protease"/>
    <property type="match status" value="1"/>
</dbReference>
<dbReference type="AlphaFoldDB" id="A0A0K9PYQ1"/>
<name>A0A0K9PYQ1_ZOSMR</name>
<dbReference type="SUPFAM" id="SSF54001">
    <property type="entry name" value="Cysteine proteinases"/>
    <property type="match status" value="1"/>
</dbReference>
<keyword evidence="4" id="KW-0378">Hydrolase</keyword>
<reference evidence="11" key="1">
    <citation type="journal article" date="2016" name="Nature">
        <title>The genome of the seagrass Zostera marina reveals angiosperm adaptation to the sea.</title>
        <authorList>
            <person name="Olsen J.L."/>
            <person name="Rouze P."/>
            <person name="Verhelst B."/>
            <person name="Lin Y.-C."/>
            <person name="Bayer T."/>
            <person name="Collen J."/>
            <person name="Dattolo E."/>
            <person name="De Paoli E."/>
            <person name="Dittami S."/>
            <person name="Maumus F."/>
            <person name="Michel G."/>
            <person name="Kersting A."/>
            <person name="Lauritano C."/>
            <person name="Lohaus R."/>
            <person name="Toepel M."/>
            <person name="Tonon T."/>
            <person name="Vanneste K."/>
            <person name="Amirebrahimi M."/>
            <person name="Brakel J."/>
            <person name="Bostroem C."/>
            <person name="Chovatia M."/>
            <person name="Grimwood J."/>
            <person name="Jenkins J.W."/>
            <person name="Jueterbock A."/>
            <person name="Mraz A."/>
            <person name="Stam W.T."/>
            <person name="Tice H."/>
            <person name="Bornberg-Bauer E."/>
            <person name="Green P.J."/>
            <person name="Pearson G.A."/>
            <person name="Procaccini G."/>
            <person name="Duarte C.M."/>
            <person name="Schmutz J."/>
            <person name="Reusch T.B.H."/>
            <person name="Van de Peer Y."/>
        </authorList>
    </citation>
    <scope>NUCLEOTIDE SEQUENCE [LARGE SCALE GENOMIC DNA]</scope>
    <source>
        <strain evidence="11">cv. Finnish</strain>
    </source>
</reference>
<keyword evidence="3" id="KW-0732">Signal</keyword>
<evidence type="ECO:0000313" key="10">
    <source>
        <dbReference type="EMBL" id="KMZ73365.1"/>
    </source>
</evidence>
<comment type="similarity">
    <text evidence="1">Belongs to the peptidase C1 family.</text>
</comment>
<keyword evidence="7" id="KW-0472">Membrane</keyword>
<keyword evidence="11" id="KW-1185">Reference proteome</keyword>
<dbReference type="InterPro" id="IPR013201">
    <property type="entry name" value="Prot_inhib_I29"/>
</dbReference>
<comment type="caution">
    <text evidence="10">The sequence shown here is derived from an EMBL/GenBank/DDBJ whole genome shotgun (WGS) entry which is preliminary data.</text>
</comment>
<evidence type="ECO:0000256" key="3">
    <source>
        <dbReference type="ARBA" id="ARBA00022729"/>
    </source>
</evidence>
<organism evidence="10 11">
    <name type="scientific">Zostera marina</name>
    <name type="common">Eelgrass</name>
    <dbReference type="NCBI Taxonomy" id="29655"/>
    <lineage>
        <taxon>Eukaryota</taxon>
        <taxon>Viridiplantae</taxon>
        <taxon>Streptophyta</taxon>
        <taxon>Embryophyta</taxon>
        <taxon>Tracheophyta</taxon>
        <taxon>Spermatophyta</taxon>
        <taxon>Magnoliopsida</taxon>
        <taxon>Liliopsida</taxon>
        <taxon>Zosteraceae</taxon>
        <taxon>Zostera</taxon>
    </lineage>
</organism>
<dbReference type="Gene3D" id="3.90.70.10">
    <property type="entry name" value="Cysteine proteinases"/>
    <property type="match status" value="1"/>
</dbReference>
<feature type="domain" description="Peptidase C1A papain C-terminal" evidence="8">
    <location>
        <begin position="152"/>
        <end position="368"/>
    </location>
</feature>
<dbReference type="PANTHER" id="PTHR12411">
    <property type="entry name" value="CYSTEINE PROTEASE FAMILY C1-RELATED"/>
    <property type="match status" value="1"/>
</dbReference>
<dbReference type="EMBL" id="LFYR01000585">
    <property type="protein sequence ID" value="KMZ73365.1"/>
    <property type="molecule type" value="Genomic_DNA"/>
</dbReference>
<dbReference type="GO" id="GO:0005764">
    <property type="term" value="C:lysosome"/>
    <property type="evidence" value="ECO:0000318"/>
    <property type="project" value="GO_Central"/>
</dbReference>
<evidence type="ECO:0008006" key="12">
    <source>
        <dbReference type="Google" id="ProtNLM"/>
    </source>
</evidence>
<dbReference type="PROSITE" id="PS00139">
    <property type="entry name" value="THIOL_PROTEASE_CYS"/>
    <property type="match status" value="1"/>
</dbReference>
<dbReference type="PROSITE" id="PS00639">
    <property type="entry name" value="THIOL_PROTEASE_HIS"/>
    <property type="match status" value="1"/>
</dbReference>
<evidence type="ECO:0000256" key="2">
    <source>
        <dbReference type="ARBA" id="ARBA00022670"/>
    </source>
</evidence>
<evidence type="ECO:0000256" key="6">
    <source>
        <dbReference type="ARBA" id="ARBA00023157"/>
    </source>
</evidence>
<dbReference type="InterPro" id="IPR013128">
    <property type="entry name" value="Peptidase_C1A"/>
</dbReference>
<dbReference type="GO" id="GO:0004197">
    <property type="term" value="F:cysteine-type endopeptidase activity"/>
    <property type="evidence" value="ECO:0000318"/>
    <property type="project" value="GO_Central"/>
</dbReference>
<accession>A0A0K9PYQ1</accession>
<feature type="domain" description="Cathepsin propeptide inhibitor" evidence="9">
    <location>
        <begin position="59"/>
        <end position="118"/>
    </location>
</feature>
<keyword evidence="7" id="KW-1133">Transmembrane helix</keyword>
<evidence type="ECO:0000256" key="7">
    <source>
        <dbReference type="SAM" id="Phobius"/>
    </source>
</evidence>
<dbReference type="CDD" id="cd02248">
    <property type="entry name" value="Peptidase_C1A"/>
    <property type="match status" value="1"/>
</dbReference>
<dbReference type="STRING" id="29655.A0A0K9PYQ1"/>
<keyword evidence="2" id="KW-0645">Protease</keyword>
<dbReference type="Pfam" id="PF08246">
    <property type="entry name" value="Inhibitor_I29"/>
    <property type="match status" value="1"/>
</dbReference>